<dbReference type="Proteomes" id="UP000008641">
    <property type="component" value="Chromosome"/>
</dbReference>
<gene>
    <name evidence="2" type="ordered locus">Weevi_0289</name>
</gene>
<dbReference type="RefSeq" id="WP_013597403.1">
    <property type="nucleotide sequence ID" value="NC_015144.1"/>
</dbReference>
<keyword evidence="1" id="KW-0472">Membrane</keyword>
<feature type="transmembrane region" description="Helical" evidence="1">
    <location>
        <begin position="28"/>
        <end position="46"/>
    </location>
</feature>
<dbReference type="PANTHER" id="PTHR37309">
    <property type="entry name" value="SLR0284 PROTEIN"/>
    <property type="match status" value="1"/>
</dbReference>
<feature type="transmembrane region" description="Helical" evidence="1">
    <location>
        <begin position="89"/>
        <end position="111"/>
    </location>
</feature>
<evidence type="ECO:0000313" key="2">
    <source>
        <dbReference type="EMBL" id="ADX67011.1"/>
    </source>
</evidence>
<dbReference type="KEGG" id="wvi:Weevi_0289"/>
<dbReference type="eggNOG" id="COG1950">
    <property type="taxonomic scope" value="Bacteria"/>
</dbReference>
<dbReference type="OrthoDB" id="6402664at2"/>
<evidence type="ECO:0000256" key="1">
    <source>
        <dbReference type="SAM" id="Phobius"/>
    </source>
</evidence>
<protein>
    <recommendedName>
        <fullName evidence="4">Phage holin family protein</fullName>
    </recommendedName>
</protein>
<dbReference type="PANTHER" id="PTHR37309:SF1">
    <property type="entry name" value="SLR0284 PROTEIN"/>
    <property type="match status" value="1"/>
</dbReference>
<evidence type="ECO:0008006" key="4">
    <source>
        <dbReference type="Google" id="ProtNLM"/>
    </source>
</evidence>
<dbReference type="Pfam" id="PF04020">
    <property type="entry name" value="Phage_holin_4_2"/>
    <property type="match status" value="1"/>
</dbReference>
<evidence type="ECO:0000313" key="3">
    <source>
        <dbReference type="Proteomes" id="UP000008641"/>
    </source>
</evidence>
<keyword evidence="1" id="KW-0812">Transmembrane</keyword>
<dbReference type="AlphaFoldDB" id="F0NY20"/>
<organism evidence="2 3">
    <name type="scientific">Weeksella virosa (strain ATCC 43766 / DSM 16922 / JCM 21250 / CCUG 30538 / CDC 9751 / IAM 14551 / NBRC 16016 / NCTC 11634 / CL345/78)</name>
    <dbReference type="NCBI Taxonomy" id="865938"/>
    <lineage>
        <taxon>Bacteria</taxon>
        <taxon>Pseudomonadati</taxon>
        <taxon>Bacteroidota</taxon>
        <taxon>Flavobacteriia</taxon>
        <taxon>Flavobacteriales</taxon>
        <taxon>Weeksellaceae</taxon>
        <taxon>Weeksella</taxon>
    </lineage>
</organism>
<proteinExistence type="predicted"/>
<dbReference type="STRING" id="865938.Weevi_0289"/>
<reference evidence="2 3" key="1">
    <citation type="journal article" date="2011" name="Stand. Genomic Sci.">
        <title>Complete genome sequence of Weeksella virosa type strain (9751).</title>
        <authorList>
            <person name="Lang E."/>
            <person name="Teshima H."/>
            <person name="Lucas S."/>
            <person name="Lapidus A."/>
            <person name="Hammon N."/>
            <person name="Deshpande S."/>
            <person name="Nolan M."/>
            <person name="Cheng J.F."/>
            <person name="Pitluck S."/>
            <person name="Liolios K."/>
            <person name="Pagani I."/>
            <person name="Mikhailova N."/>
            <person name="Ivanova N."/>
            <person name="Mavromatis K."/>
            <person name="Pati A."/>
            <person name="Tapia R."/>
            <person name="Han C."/>
            <person name="Goodwin L."/>
            <person name="Chen A."/>
            <person name="Palaniappan K."/>
            <person name="Land M."/>
            <person name="Hauser L."/>
            <person name="Chang Y.J."/>
            <person name="Jeffries C.D."/>
            <person name="Brambilla E.M."/>
            <person name="Kopitz M."/>
            <person name="Rohde M."/>
            <person name="Goker M."/>
            <person name="Tindall B.J."/>
            <person name="Detter J.C."/>
            <person name="Woyke T."/>
            <person name="Bristow J."/>
            <person name="Eisen J.A."/>
            <person name="Markowitz V."/>
            <person name="Hugenholtz P."/>
            <person name="Klenk H.P."/>
            <person name="Kyrpides N.C."/>
        </authorList>
    </citation>
    <scope>NUCLEOTIDE SEQUENCE [LARGE SCALE GENOMIC DNA]</scope>
    <source>
        <strain evidence="3">ATCC 43766 / DSM 16922 / JCM 21250 / NBRC 16016 / NCTC 11634 / CL345/78</strain>
    </source>
</reference>
<name>F0NY20_WEEVC</name>
<dbReference type="HOGENOM" id="CLU_120441_2_0_10"/>
<keyword evidence="1" id="KW-1133">Transmembrane helix</keyword>
<reference evidence="3" key="2">
    <citation type="journal article" date="2011" name="Stand. Genomic Sci.">
        <title>Complete genome sequence of Weeksella virosa type strain (9751T).</title>
        <authorList>
            <person name="Lang E."/>
            <person name="Teshima H."/>
            <person name="Lucas S."/>
            <person name="Lapidus A."/>
            <person name="Hammon N."/>
            <person name="Deshpande S."/>
            <person name="Nolan M."/>
            <person name="Cheng J."/>
            <person name="Pitluck S."/>
            <person name="Liolios K."/>
            <person name="Pagani I."/>
            <person name="Mikhailova N."/>
            <person name="Ivanova N."/>
            <person name="Mavromatis K."/>
            <person name="Pati A."/>
            <person name="Tapia R."/>
            <person name="Han C."/>
            <person name="Goodwin L."/>
            <person name="Chen A."/>
            <person name="Palaniappan K."/>
            <person name="Land M."/>
            <person name="Hauser L."/>
            <person name="Chang Y."/>
            <person name="Jeffries C."/>
            <person name="Brambilla E."/>
            <person name="Kopitz M."/>
            <person name="Rohde M."/>
            <person name="Goker M."/>
            <person name="Tindall B."/>
            <person name="Detter J."/>
            <person name="Woyke T."/>
            <person name="Bristow J."/>
            <person name="Eisen J."/>
            <person name="Markowitz V."/>
            <person name="Hugenholtz P."/>
            <person name="Klenk H."/>
            <person name="Kyrpides N."/>
        </authorList>
    </citation>
    <scope>NUCLEOTIDE SEQUENCE [LARGE SCALE GENOMIC DNA]</scope>
    <source>
        <strain evidence="3">ATCC 43766 / DSM 16922 / JCM 21250 / NBRC 16016 / NCTC 11634 / CL345/78</strain>
    </source>
</reference>
<accession>F0NY20</accession>
<feature type="transmembrane region" description="Helical" evidence="1">
    <location>
        <begin position="53"/>
        <end position="77"/>
    </location>
</feature>
<keyword evidence="3" id="KW-1185">Reference proteome</keyword>
<dbReference type="InterPro" id="IPR007165">
    <property type="entry name" value="Phage_holin_4_2"/>
</dbReference>
<sequence length="115" mass="12484">MGFIINFFISALVVFVLANILPGVHIKNFGAAILLALVLGFLNAFIKPVLRIISFPITILTLGLFSFVITALIILLAEKMMGDYFTVDGFWYALLYGVVLGIVQSVFGGLLGNDN</sequence>
<dbReference type="EMBL" id="CP002455">
    <property type="protein sequence ID" value="ADX67011.1"/>
    <property type="molecule type" value="Genomic_DNA"/>
</dbReference>